<evidence type="ECO:0000313" key="1">
    <source>
        <dbReference type="EMBL" id="UDL14900.1"/>
    </source>
</evidence>
<dbReference type="RefSeq" id="YP_010649607.1">
    <property type="nucleotide sequence ID" value="NC_070770.1"/>
</dbReference>
<gene>
    <name evidence="1" type="primary">53</name>
    <name evidence="1" type="ORF">SEA_SARGE_53</name>
</gene>
<sequence>MTKPKQPALVTPTHTFRAVWPIIPGHGIAETDAELIAQAIGDLPNVAHRHQARIVGPPRACIADGRRVPGSGGAHQVVVIQAPAIAANGRGYRHERNTA</sequence>
<dbReference type="Proteomes" id="UP000827738">
    <property type="component" value="Segment"/>
</dbReference>
<accession>A0AAE8Y6H8</accession>
<dbReference type="GeneID" id="77925161"/>
<dbReference type="EMBL" id="OK040780">
    <property type="protein sequence ID" value="UDL14900.1"/>
    <property type="molecule type" value="Genomic_DNA"/>
</dbReference>
<reference evidence="1" key="1">
    <citation type="submission" date="2021-09" db="EMBL/GenBank/DDBJ databases">
        <authorList>
            <person name="Prude D.S."/>
            <person name="Stokes N.T."/>
            <person name="Pimienta A.M."/>
            <person name="Mendez E."/>
            <person name="Powell L.D."/>
            <person name="Woodhouse A.S."/>
            <person name="Cunningham F.J."/>
            <person name="Greenfield T.L."/>
            <person name="Smith J.A."/>
            <person name="Hatke H.L."/>
            <person name="Salama S."/>
            <person name="Beyer A.R."/>
            <person name="Klyczek K."/>
            <person name="Garlena R.A."/>
            <person name="Russell D.A."/>
            <person name="Pope W.H."/>
            <person name="Jacobs-Sera D."/>
            <person name="Hatfull G.F."/>
        </authorList>
    </citation>
    <scope>NUCLEOTIDE SEQUENCE</scope>
</reference>
<dbReference type="KEGG" id="vg:77925161"/>
<proteinExistence type="predicted"/>
<keyword evidence="2" id="KW-1185">Reference proteome</keyword>
<organism evidence="1 2">
    <name type="scientific">Arthrobacter phage Sarge</name>
    <dbReference type="NCBI Taxonomy" id="2885974"/>
    <lineage>
        <taxon>Viruses</taxon>
        <taxon>Duplodnaviria</taxon>
        <taxon>Heunggongvirae</taxon>
        <taxon>Uroviricota</taxon>
        <taxon>Caudoviricetes</taxon>
        <taxon>Sargevirus</taxon>
        <taxon>Sargevirus sarge</taxon>
    </lineage>
</organism>
<protein>
    <submittedName>
        <fullName evidence="1">Uncharacterized protein</fullName>
    </submittedName>
</protein>
<name>A0AAE8Y6H8_9CAUD</name>
<evidence type="ECO:0000313" key="2">
    <source>
        <dbReference type="Proteomes" id="UP000827738"/>
    </source>
</evidence>